<evidence type="ECO:0000313" key="5">
    <source>
        <dbReference type="EMBL" id="OQP50311.1"/>
    </source>
</evidence>
<dbReference type="GO" id="GO:0009279">
    <property type="term" value="C:cell outer membrane"/>
    <property type="evidence" value="ECO:0007669"/>
    <property type="project" value="UniProtKB-SubCell"/>
</dbReference>
<evidence type="ECO:0000259" key="4">
    <source>
        <dbReference type="Pfam" id="PF07715"/>
    </source>
</evidence>
<dbReference type="Pfam" id="PF13715">
    <property type="entry name" value="CarbopepD_reg_2"/>
    <property type="match status" value="1"/>
</dbReference>
<dbReference type="Pfam" id="PF00593">
    <property type="entry name" value="TonB_dep_Rec_b-barrel"/>
    <property type="match status" value="1"/>
</dbReference>
<name>A0A1V9EW02_9BACT</name>
<dbReference type="EMBL" id="LVXG01000012">
    <property type="protein sequence ID" value="OQP50311.1"/>
    <property type="molecule type" value="Genomic_DNA"/>
</dbReference>
<sequence length="1044" mass="113902">MKILRFVIAVLVLQAVFLPVLAQEILVTGKINAKTGEPLMGATVAIKGSNVATTTDAGGNFSIHVPNRKVLLVVSYVGMNNKEVTIPESGAINVQMEDVGAMGLDEVVVVGYGTASKKVVTGAISSVKAKDLENVPSNRIEQSLQGRVAGVTIAANSGQPGSASTIRVRGVTTFYNKDSEGGNNPLWVVDGVVVDQNGIGYLNQSDIESIEVLKDAASAAIYGTRAATGVILVTTKKGKSGKLTVNYNGFYGISRAAKKLDLLNATQYATIMNEKQVNGGDTLLFRDPNSLGAGTNWQDAIFNDKAARFSHELSMSGGTDRSTFYLSFGYQDQEGIVAGPISNYTRKNIRLNSTHKISSIFTFGEAVGYSHQKTVGLGNTNSEFGGPLASAINLDPVTPLVVTDPAIAKNNPYSNNPVIKDGNGNPYGISNYVGQEMTNPAAYIQTKLGQYNWSDDFVGNTYLEAALGKHFKVRTTLGGKLSYWGYQGFTPVYYLSATSNANKNTYNKENQNSLNWNIENTLTYTNSFKKHNVTVLLGQGAYVENLGGKSTIALNNLPITSYRDASFSFDISQANRSQTSQDFAKHKLSSLFGRLNYNYDEKYLFTGILRRDGSSRFSLKNKYGVFPSFSMGWNVTNEEFWPSNKVIDRLKIRGGYGVVGNDAIRNFGYLAVVNGGYNYTLGTSDAITTGYSPESLGNPDLRWEETSQTNIGFEAQLIKSLTLNVDWFIKKTNGILRPVTIPGYVGVPISPVANIADMENKGIDVELGYRKSIGEFNLGVNANFSYLKNKVTYVASDVNFVPGDATFQTMGTVTRIEKGQSYNTFFGFQTAGVFQNQTEIDNYINKNGEKIQPDAKPGDFKWVDVNGDGKFTADNLDKTYLGNSIPKYTFGLTLNGSYKSFDIMMFFQGTAGSKIFQGLRRLDIGNANYQTKVLGRWTGEGTSNSFARLSTKDPNGNFSSMSDFYLEKGDYARFKLLQLGYSLPERLTSKIRANRLRVYLTAENLFTITGYTGYDPEIGGTVFGIDKGVYPQARSFIGGVQLTF</sequence>
<dbReference type="SUPFAM" id="SSF49464">
    <property type="entry name" value="Carboxypeptidase regulatory domain-like"/>
    <property type="match status" value="1"/>
</dbReference>
<feature type="domain" description="TonB-dependent receptor plug" evidence="4">
    <location>
        <begin position="118"/>
        <end position="230"/>
    </location>
</feature>
<dbReference type="Gene3D" id="2.170.130.10">
    <property type="entry name" value="TonB-dependent receptor, plug domain"/>
    <property type="match status" value="1"/>
</dbReference>
<evidence type="ECO:0000256" key="2">
    <source>
        <dbReference type="RuleBase" id="RU003357"/>
    </source>
</evidence>
<dbReference type="PROSITE" id="PS52016">
    <property type="entry name" value="TONB_DEPENDENT_REC_3"/>
    <property type="match status" value="1"/>
</dbReference>
<dbReference type="InterPro" id="IPR037066">
    <property type="entry name" value="Plug_dom_sf"/>
</dbReference>
<dbReference type="OrthoDB" id="9768177at2"/>
<proteinExistence type="inferred from homology"/>
<reference evidence="6" key="1">
    <citation type="submission" date="2016-04" db="EMBL/GenBank/DDBJ databases">
        <authorList>
            <person name="Chen L."/>
            <person name="Zhuang W."/>
            <person name="Wang G."/>
        </authorList>
    </citation>
    <scope>NUCLEOTIDE SEQUENCE [LARGE SCALE GENOMIC DNA]</scope>
    <source>
        <strain evidence="6">17621</strain>
    </source>
</reference>
<dbReference type="InterPro" id="IPR023997">
    <property type="entry name" value="TonB-dep_OMP_SusC/RagA_CS"/>
</dbReference>
<comment type="caution">
    <text evidence="5">The sequence shown here is derived from an EMBL/GenBank/DDBJ whole genome shotgun (WGS) entry which is preliminary data.</text>
</comment>
<evidence type="ECO:0000256" key="1">
    <source>
        <dbReference type="PROSITE-ProRule" id="PRU01360"/>
    </source>
</evidence>
<dbReference type="Pfam" id="PF07715">
    <property type="entry name" value="Plug"/>
    <property type="match status" value="1"/>
</dbReference>
<protein>
    <submittedName>
        <fullName evidence="5">SusC/RagA family TonB-linked outer membrane protein</fullName>
    </submittedName>
</protein>
<dbReference type="InterPro" id="IPR000531">
    <property type="entry name" value="Beta-barrel_TonB"/>
</dbReference>
<dbReference type="STRING" id="354355.SAMN05660816_00904"/>
<dbReference type="InterPro" id="IPR023996">
    <property type="entry name" value="TonB-dep_OMP_SusC/RagA"/>
</dbReference>
<dbReference type="NCBIfam" id="TIGR04056">
    <property type="entry name" value="OMP_RagA_SusC"/>
    <property type="match status" value="1"/>
</dbReference>
<dbReference type="NCBIfam" id="TIGR04057">
    <property type="entry name" value="SusC_RagA_signa"/>
    <property type="match status" value="1"/>
</dbReference>
<evidence type="ECO:0000259" key="3">
    <source>
        <dbReference type="Pfam" id="PF00593"/>
    </source>
</evidence>
<gene>
    <name evidence="5" type="ORF">A4H97_00235</name>
</gene>
<dbReference type="InterPro" id="IPR012910">
    <property type="entry name" value="Plug_dom"/>
</dbReference>
<dbReference type="InterPro" id="IPR039426">
    <property type="entry name" value="TonB-dep_rcpt-like"/>
</dbReference>
<keyword evidence="2" id="KW-0798">TonB box</keyword>
<evidence type="ECO:0000313" key="6">
    <source>
        <dbReference type="Proteomes" id="UP000192610"/>
    </source>
</evidence>
<keyword evidence="6" id="KW-1185">Reference proteome</keyword>
<feature type="domain" description="TonB-dependent receptor-like beta-barrel" evidence="3">
    <location>
        <begin position="422"/>
        <end position="1005"/>
    </location>
</feature>
<dbReference type="Gene3D" id="2.60.40.1120">
    <property type="entry name" value="Carboxypeptidase-like, regulatory domain"/>
    <property type="match status" value="1"/>
</dbReference>
<accession>A0A1V9EW02</accession>
<dbReference type="AlphaFoldDB" id="A0A1V9EW02"/>
<comment type="similarity">
    <text evidence="1 2">Belongs to the TonB-dependent receptor family.</text>
</comment>
<keyword evidence="1" id="KW-0812">Transmembrane</keyword>
<keyword evidence="1" id="KW-1134">Transmembrane beta strand</keyword>
<keyword evidence="1" id="KW-0813">Transport</keyword>
<organism evidence="5 6">
    <name type="scientific">Niastella yeongjuensis</name>
    <dbReference type="NCBI Taxonomy" id="354355"/>
    <lineage>
        <taxon>Bacteria</taxon>
        <taxon>Pseudomonadati</taxon>
        <taxon>Bacteroidota</taxon>
        <taxon>Chitinophagia</taxon>
        <taxon>Chitinophagales</taxon>
        <taxon>Chitinophagaceae</taxon>
        <taxon>Niastella</taxon>
    </lineage>
</organism>
<keyword evidence="1" id="KW-0998">Cell outer membrane</keyword>
<comment type="subcellular location">
    <subcellularLocation>
        <location evidence="1">Cell outer membrane</location>
        <topology evidence="1">Multi-pass membrane protein</topology>
    </subcellularLocation>
</comment>
<dbReference type="InterPro" id="IPR008969">
    <property type="entry name" value="CarboxyPept-like_regulatory"/>
</dbReference>
<dbReference type="SUPFAM" id="SSF56935">
    <property type="entry name" value="Porins"/>
    <property type="match status" value="1"/>
</dbReference>
<dbReference type="RefSeq" id="WP_081198643.1">
    <property type="nucleotide sequence ID" value="NZ_FOCZ01000001.1"/>
</dbReference>
<keyword evidence="1 2" id="KW-0472">Membrane</keyword>
<dbReference type="Proteomes" id="UP000192610">
    <property type="component" value="Unassembled WGS sequence"/>
</dbReference>